<evidence type="ECO:0000256" key="4">
    <source>
        <dbReference type="ARBA" id="ARBA00022989"/>
    </source>
</evidence>
<name>A0A9P7Z147_9HELO</name>
<gene>
    <name evidence="7" type="ORF">BJ878DRAFT_543707</name>
</gene>
<comment type="subcellular location">
    <subcellularLocation>
        <location evidence="1">Mitochondrion inner membrane</location>
        <topology evidence="1">Multi-pass membrane protein</topology>
    </subcellularLocation>
</comment>
<comment type="caution">
    <text evidence="7">The sequence shown here is derived from an EMBL/GenBank/DDBJ whole genome shotgun (WGS) entry which is preliminary data.</text>
</comment>
<dbReference type="OrthoDB" id="1913277at2759"/>
<evidence type="ECO:0000256" key="3">
    <source>
        <dbReference type="ARBA" id="ARBA00022792"/>
    </source>
</evidence>
<protein>
    <submittedName>
        <fullName evidence="7">Uncharacterized protein</fullName>
    </submittedName>
</protein>
<dbReference type="GO" id="GO:0005743">
    <property type="term" value="C:mitochondrial inner membrane"/>
    <property type="evidence" value="ECO:0007669"/>
    <property type="project" value="UniProtKB-SubCell"/>
</dbReference>
<accession>A0A9P7Z147</accession>
<proteinExistence type="predicted"/>
<evidence type="ECO:0000256" key="2">
    <source>
        <dbReference type="ARBA" id="ARBA00022692"/>
    </source>
</evidence>
<sequence length="191" mass="20590">MAAGDETYRPKDAIKPAIGGMVVTGVAGFAVSAIQNTLTKQNVTPWSVFTRSGSTIAVFAAMGGTYEFVRYAAANLRERDDSLNVVMGGFVAGNILGLRFGTTPAVLGFGAMTAIVMGAYDYGGGALTGYKKDKDVDEFERKEKLRLNRRRPIEETIGELGEGRGIYGSGYEERRRELLKVKYGLDVPAKS</sequence>
<organism evidence="7 8">
    <name type="scientific">Calycina marina</name>
    <dbReference type="NCBI Taxonomy" id="1763456"/>
    <lineage>
        <taxon>Eukaryota</taxon>
        <taxon>Fungi</taxon>
        <taxon>Dikarya</taxon>
        <taxon>Ascomycota</taxon>
        <taxon>Pezizomycotina</taxon>
        <taxon>Leotiomycetes</taxon>
        <taxon>Helotiales</taxon>
        <taxon>Pezizellaceae</taxon>
        <taxon>Calycina</taxon>
    </lineage>
</organism>
<evidence type="ECO:0000256" key="5">
    <source>
        <dbReference type="ARBA" id="ARBA00023128"/>
    </source>
</evidence>
<dbReference type="GO" id="GO:0006120">
    <property type="term" value="P:mitochondrial electron transport, NADH to ubiquinone"/>
    <property type="evidence" value="ECO:0007669"/>
    <property type="project" value="InterPro"/>
</dbReference>
<dbReference type="InterPro" id="IPR039205">
    <property type="entry name" value="NDUFA11"/>
</dbReference>
<keyword evidence="6" id="KW-0472">Membrane</keyword>
<keyword evidence="5" id="KW-0496">Mitochondrion</keyword>
<evidence type="ECO:0000256" key="1">
    <source>
        <dbReference type="ARBA" id="ARBA00004448"/>
    </source>
</evidence>
<dbReference type="PANTHER" id="PTHR21382">
    <property type="entry name" value="NADH-UBIQUINONE OXIDOREDUCTASE SUBUNIT"/>
    <property type="match status" value="1"/>
</dbReference>
<evidence type="ECO:0000313" key="8">
    <source>
        <dbReference type="Proteomes" id="UP000887226"/>
    </source>
</evidence>
<dbReference type="Proteomes" id="UP000887226">
    <property type="component" value="Unassembled WGS sequence"/>
</dbReference>
<keyword evidence="3" id="KW-0999">Mitochondrion inner membrane</keyword>
<keyword evidence="4" id="KW-1133">Transmembrane helix</keyword>
<reference evidence="7" key="1">
    <citation type="journal article" date="2021" name="IMA Fungus">
        <title>Genomic characterization of three marine fungi, including Emericellopsis atlantica sp. nov. with signatures of a generalist lifestyle and marine biomass degradation.</title>
        <authorList>
            <person name="Hagestad O.C."/>
            <person name="Hou L."/>
            <person name="Andersen J.H."/>
            <person name="Hansen E.H."/>
            <person name="Altermark B."/>
            <person name="Li C."/>
            <person name="Kuhnert E."/>
            <person name="Cox R.J."/>
            <person name="Crous P.W."/>
            <person name="Spatafora J.W."/>
            <person name="Lail K."/>
            <person name="Amirebrahimi M."/>
            <person name="Lipzen A."/>
            <person name="Pangilinan J."/>
            <person name="Andreopoulos W."/>
            <person name="Hayes R.D."/>
            <person name="Ng V."/>
            <person name="Grigoriev I.V."/>
            <person name="Jackson S.A."/>
            <person name="Sutton T.D.S."/>
            <person name="Dobson A.D.W."/>
            <person name="Rama T."/>
        </authorList>
    </citation>
    <scope>NUCLEOTIDE SEQUENCE</scope>
    <source>
        <strain evidence="7">TRa3180A</strain>
    </source>
</reference>
<dbReference type="GO" id="GO:0045271">
    <property type="term" value="C:respiratory chain complex I"/>
    <property type="evidence" value="ECO:0007669"/>
    <property type="project" value="InterPro"/>
</dbReference>
<evidence type="ECO:0000256" key="6">
    <source>
        <dbReference type="ARBA" id="ARBA00023136"/>
    </source>
</evidence>
<keyword evidence="2" id="KW-0812">Transmembrane</keyword>
<evidence type="ECO:0000313" key="7">
    <source>
        <dbReference type="EMBL" id="KAG9243003.1"/>
    </source>
</evidence>
<keyword evidence="8" id="KW-1185">Reference proteome</keyword>
<dbReference type="EMBL" id="MU254014">
    <property type="protein sequence ID" value="KAG9243003.1"/>
    <property type="molecule type" value="Genomic_DNA"/>
</dbReference>
<dbReference type="PANTHER" id="PTHR21382:SF1">
    <property type="entry name" value="NADH DEHYDROGENASE [UBIQUINONE] 1 ALPHA SUBCOMPLEX SUBUNIT 11"/>
    <property type="match status" value="1"/>
</dbReference>
<dbReference type="AlphaFoldDB" id="A0A9P7Z147"/>